<feature type="transmembrane region" description="Helical" evidence="11">
    <location>
        <begin position="363"/>
        <end position="386"/>
    </location>
</feature>
<evidence type="ECO:0000256" key="8">
    <source>
        <dbReference type="ARBA" id="ARBA00023136"/>
    </source>
</evidence>
<keyword evidence="4 11" id="KW-0812">Transmembrane</keyword>
<gene>
    <name evidence="13" type="ORF">SO802_001565</name>
</gene>
<comment type="similarity">
    <text evidence="2">Belongs to the amino acid/polyamine transporter 2 family. Amino acid/auxin permease (AAAP) (TC 2.A.18.1) subfamily.</text>
</comment>
<evidence type="ECO:0000256" key="3">
    <source>
        <dbReference type="ARBA" id="ARBA00022448"/>
    </source>
</evidence>
<organism evidence="13 14">
    <name type="scientific">Lithocarpus litseifolius</name>
    <dbReference type="NCBI Taxonomy" id="425828"/>
    <lineage>
        <taxon>Eukaryota</taxon>
        <taxon>Viridiplantae</taxon>
        <taxon>Streptophyta</taxon>
        <taxon>Embryophyta</taxon>
        <taxon>Tracheophyta</taxon>
        <taxon>Spermatophyta</taxon>
        <taxon>Magnoliopsida</taxon>
        <taxon>eudicotyledons</taxon>
        <taxon>Gunneridae</taxon>
        <taxon>Pentapetalae</taxon>
        <taxon>rosids</taxon>
        <taxon>fabids</taxon>
        <taxon>Fagales</taxon>
        <taxon>Fagaceae</taxon>
        <taxon>Lithocarpus</taxon>
    </lineage>
</organism>
<feature type="transmembrane region" description="Helical" evidence="11">
    <location>
        <begin position="303"/>
        <end position="323"/>
    </location>
</feature>
<evidence type="ECO:0000256" key="5">
    <source>
        <dbReference type="ARBA" id="ARBA00022847"/>
    </source>
</evidence>
<evidence type="ECO:0000256" key="9">
    <source>
        <dbReference type="ARBA" id="ARBA00023294"/>
    </source>
</evidence>
<feature type="transmembrane region" description="Helical" evidence="11">
    <location>
        <begin position="219"/>
        <end position="240"/>
    </location>
</feature>
<feature type="transmembrane region" description="Helical" evidence="11">
    <location>
        <begin position="260"/>
        <end position="282"/>
    </location>
</feature>
<evidence type="ECO:0000256" key="7">
    <source>
        <dbReference type="ARBA" id="ARBA00022989"/>
    </source>
</evidence>
<dbReference type="InterPro" id="IPR013057">
    <property type="entry name" value="AA_transpt_TM"/>
</dbReference>
<dbReference type="Proteomes" id="UP001459277">
    <property type="component" value="Unassembled WGS sequence"/>
</dbReference>
<feature type="transmembrane region" description="Helical" evidence="11">
    <location>
        <begin position="41"/>
        <end position="63"/>
    </location>
</feature>
<accession>A0AAW2E0G2</accession>
<dbReference type="AlphaFoldDB" id="A0AAW2E0G2"/>
<keyword evidence="9" id="KW-0927">Auxin signaling pathway</keyword>
<evidence type="ECO:0000256" key="1">
    <source>
        <dbReference type="ARBA" id="ARBA00004127"/>
    </source>
</evidence>
<keyword evidence="5" id="KW-0769">Symport</keyword>
<keyword evidence="6" id="KW-0029">Amino-acid transport</keyword>
<evidence type="ECO:0000313" key="13">
    <source>
        <dbReference type="EMBL" id="KAL0014496.1"/>
    </source>
</evidence>
<keyword evidence="7 11" id="KW-1133">Transmembrane helix</keyword>
<feature type="transmembrane region" description="Helical" evidence="11">
    <location>
        <begin position="329"/>
        <end position="351"/>
    </location>
</feature>
<keyword evidence="3" id="KW-0813">Transport</keyword>
<feature type="domain" description="Amino acid transporter transmembrane" evidence="12">
    <location>
        <begin position="118"/>
        <end position="380"/>
    </location>
</feature>
<comment type="subcellular location">
    <subcellularLocation>
        <location evidence="1">Endomembrane system</location>
        <topology evidence="1">Multi-pass membrane protein</topology>
    </subcellularLocation>
</comment>
<evidence type="ECO:0000259" key="12">
    <source>
        <dbReference type="Pfam" id="PF01490"/>
    </source>
</evidence>
<evidence type="ECO:0000256" key="10">
    <source>
        <dbReference type="ARBA" id="ARBA00045588"/>
    </source>
</evidence>
<dbReference type="GO" id="GO:0006865">
    <property type="term" value="P:amino acid transport"/>
    <property type="evidence" value="ECO:0007669"/>
    <property type="project" value="UniProtKB-KW"/>
</dbReference>
<evidence type="ECO:0000256" key="6">
    <source>
        <dbReference type="ARBA" id="ARBA00022970"/>
    </source>
</evidence>
<comment type="function">
    <text evidence="10">Carrier protein involved in proton-driven auxin influx. Mediates the formation of auxin gradient from developing leaves (site of auxin biosynthesis) to tips by contributing to the loading of auxin in vascular tissues and facilitating acropetal (base to tip) auxin transport within inner tissues of the root apex, and basipetal (tip to base) auxin transport within outer tissues of the root apex. May be involved in lateral roots and nodules formation.</text>
</comment>
<dbReference type="PANTHER" id="PTHR48017">
    <property type="entry name" value="OS05G0424000 PROTEIN-RELATED"/>
    <property type="match status" value="1"/>
</dbReference>
<protein>
    <recommendedName>
        <fullName evidence="12">Amino acid transporter transmembrane domain-containing protein</fullName>
    </recommendedName>
</protein>
<comment type="caution">
    <text evidence="13">The sequence shown here is derived from an EMBL/GenBank/DDBJ whole genome shotgun (WGS) entry which is preliminary data.</text>
</comment>
<dbReference type="EMBL" id="JAZDWU010000001">
    <property type="protein sequence ID" value="KAL0014496.1"/>
    <property type="molecule type" value="Genomic_DNA"/>
</dbReference>
<keyword evidence="14" id="KW-1185">Reference proteome</keyword>
<dbReference type="GO" id="GO:0009734">
    <property type="term" value="P:auxin-activated signaling pathway"/>
    <property type="evidence" value="ECO:0007669"/>
    <property type="project" value="UniProtKB-KW"/>
</dbReference>
<sequence>MGDEATTNEYSNKTSNVDENLQRQKEIDEWLPITSARNAKWWYSAFHNVTAMVGAGVLGLPSAMASLGWGPGVVILILSWVITLYTLWQMIEMHEMVPGKRFDRYHELGQQAFGEKLVHFVISHLPNFNSITGISLAAAVMSLSYSTIAWTASVHKGVQQGVNYSYKDSTTSGKVLDFFNALGTIAFAYAGHNVVLEIQATIPSTPEKPSKGPMWKGAVVGYIIVALCYFPVALIGYYVFGNNVDGNILSSLQKPEGLIIAANAFVVIHVIGSYQIYAMPVFDMIESVLVKKMHFRPTRILRFTARTVYVAFTMFVAITFPFFDALLGFFGGFAFAPTTYFIPCIMWLAIYKPKMFSLSWCTNWICIILGLLLMILAPIGGLRAIIRDAKTYKFYS</sequence>
<dbReference type="GO" id="GO:0012505">
    <property type="term" value="C:endomembrane system"/>
    <property type="evidence" value="ECO:0007669"/>
    <property type="project" value="UniProtKB-SubCell"/>
</dbReference>
<proteinExistence type="inferred from homology"/>
<evidence type="ECO:0000256" key="4">
    <source>
        <dbReference type="ARBA" id="ARBA00022692"/>
    </source>
</evidence>
<feature type="transmembrane region" description="Helical" evidence="11">
    <location>
        <begin position="69"/>
        <end position="88"/>
    </location>
</feature>
<evidence type="ECO:0000313" key="14">
    <source>
        <dbReference type="Proteomes" id="UP001459277"/>
    </source>
</evidence>
<name>A0AAW2E0G2_9ROSI</name>
<evidence type="ECO:0000256" key="2">
    <source>
        <dbReference type="ARBA" id="ARBA00005590"/>
    </source>
</evidence>
<dbReference type="Pfam" id="PF01490">
    <property type="entry name" value="Aa_trans"/>
    <property type="match status" value="1"/>
</dbReference>
<dbReference type="GO" id="GO:0015293">
    <property type="term" value="F:symporter activity"/>
    <property type="evidence" value="ECO:0007669"/>
    <property type="project" value="UniProtKB-KW"/>
</dbReference>
<reference evidence="13 14" key="1">
    <citation type="submission" date="2024-01" db="EMBL/GenBank/DDBJ databases">
        <title>A telomere-to-telomere, gap-free genome of sweet tea (Lithocarpus litseifolius).</title>
        <authorList>
            <person name="Zhou J."/>
        </authorList>
    </citation>
    <scope>NUCLEOTIDE SEQUENCE [LARGE SCALE GENOMIC DNA]</scope>
    <source>
        <strain evidence="13">Zhou-2022a</strain>
        <tissue evidence="13">Leaf</tissue>
    </source>
</reference>
<evidence type="ECO:0000256" key="11">
    <source>
        <dbReference type="SAM" id="Phobius"/>
    </source>
</evidence>
<keyword evidence="8 11" id="KW-0472">Membrane</keyword>